<dbReference type="EMBL" id="BAAAOB010000004">
    <property type="protein sequence ID" value="GAA1796991.1"/>
    <property type="molecule type" value="Genomic_DNA"/>
</dbReference>
<protein>
    <recommendedName>
        <fullName evidence="4">HTH gntR-type domain-containing protein</fullName>
    </recommendedName>
</protein>
<evidence type="ECO:0000256" key="3">
    <source>
        <dbReference type="ARBA" id="ARBA00023163"/>
    </source>
</evidence>
<dbReference type="Pfam" id="PF07729">
    <property type="entry name" value="FCD"/>
    <property type="match status" value="1"/>
</dbReference>
<evidence type="ECO:0000313" key="5">
    <source>
        <dbReference type="EMBL" id="GAA1796991.1"/>
    </source>
</evidence>
<dbReference type="InterPro" id="IPR036390">
    <property type="entry name" value="WH_DNA-bd_sf"/>
</dbReference>
<keyword evidence="3" id="KW-0804">Transcription</keyword>
<proteinExistence type="predicted"/>
<reference evidence="6" key="1">
    <citation type="journal article" date="2019" name="Int. J. Syst. Evol. Microbiol.">
        <title>The Global Catalogue of Microorganisms (GCM) 10K type strain sequencing project: providing services to taxonomists for standard genome sequencing and annotation.</title>
        <authorList>
            <consortium name="The Broad Institute Genomics Platform"/>
            <consortium name="The Broad Institute Genome Sequencing Center for Infectious Disease"/>
            <person name="Wu L."/>
            <person name="Ma J."/>
        </authorList>
    </citation>
    <scope>NUCLEOTIDE SEQUENCE [LARGE SCALE GENOMIC DNA]</scope>
    <source>
        <strain evidence="6">JCM 14736</strain>
    </source>
</reference>
<evidence type="ECO:0000313" key="6">
    <source>
        <dbReference type="Proteomes" id="UP001500851"/>
    </source>
</evidence>
<dbReference type="InterPro" id="IPR036388">
    <property type="entry name" value="WH-like_DNA-bd_sf"/>
</dbReference>
<dbReference type="InterPro" id="IPR000524">
    <property type="entry name" value="Tscrpt_reg_HTH_GntR"/>
</dbReference>
<dbReference type="RefSeq" id="WP_344033107.1">
    <property type="nucleotide sequence ID" value="NZ_BAAAOB010000004.1"/>
</dbReference>
<keyword evidence="2" id="KW-0238">DNA-binding</keyword>
<feature type="domain" description="HTH gntR-type" evidence="4">
    <location>
        <begin position="22"/>
        <end position="92"/>
    </location>
</feature>
<dbReference type="Gene3D" id="1.20.120.530">
    <property type="entry name" value="GntR ligand-binding domain-like"/>
    <property type="match status" value="1"/>
</dbReference>
<dbReference type="InterPro" id="IPR008920">
    <property type="entry name" value="TF_FadR/GntR_C"/>
</dbReference>
<accession>A0ABP4Y2P6</accession>
<sequence>MPRDLAQADAARAVVFTPLDGVGRGERVAQRLRDAILSGILRDGERLPSESETARRFGVAVVTAREALESLREQKLVQTRRGREGGSFVTFDRERAARLMDERVCGMSRGELRDFALYYAAIAGAAAEAAADRAGPEDLERLAELEDGPVEESLGAARRAVGRFQLEIAALSQSPRLVRAELTLQVEAGSLLWLWLREPEGRERSRLARAKILESLVRGPEAARAAATAHIEAAADWLIEEKERLEAALEG</sequence>
<dbReference type="Proteomes" id="UP001500851">
    <property type="component" value="Unassembled WGS sequence"/>
</dbReference>
<name>A0ABP4Y2P6_9MICO</name>
<dbReference type="PANTHER" id="PTHR43537">
    <property type="entry name" value="TRANSCRIPTIONAL REGULATOR, GNTR FAMILY"/>
    <property type="match status" value="1"/>
</dbReference>
<evidence type="ECO:0000259" key="4">
    <source>
        <dbReference type="PROSITE" id="PS50949"/>
    </source>
</evidence>
<dbReference type="SMART" id="SM00345">
    <property type="entry name" value="HTH_GNTR"/>
    <property type="match status" value="1"/>
</dbReference>
<dbReference type="PROSITE" id="PS50949">
    <property type="entry name" value="HTH_GNTR"/>
    <property type="match status" value="1"/>
</dbReference>
<evidence type="ECO:0000256" key="1">
    <source>
        <dbReference type="ARBA" id="ARBA00023015"/>
    </source>
</evidence>
<evidence type="ECO:0000256" key="2">
    <source>
        <dbReference type="ARBA" id="ARBA00023125"/>
    </source>
</evidence>
<organism evidence="5 6">
    <name type="scientific">Leucobacter iarius</name>
    <dbReference type="NCBI Taxonomy" id="333963"/>
    <lineage>
        <taxon>Bacteria</taxon>
        <taxon>Bacillati</taxon>
        <taxon>Actinomycetota</taxon>
        <taxon>Actinomycetes</taxon>
        <taxon>Micrococcales</taxon>
        <taxon>Microbacteriaceae</taxon>
        <taxon>Leucobacter</taxon>
    </lineage>
</organism>
<dbReference type="SUPFAM" id="SSF48008">
    <property type="entry name" value="GntR ligand-binding domain-like"/>
    <property type="match status" value="1"/>
</dbReference>
<dbReference type="SMART" id="SM00895">
    <property type="entry name" value="FCD"/>
    <property type="match status" value="1"/>
</dbReference>
<dbReference type="Pfam" id="PF00392">
    <property type="entry name" value="GntR"/>
    <property type="match status" value="1"/>
</dbReference>
<dbReference type="SUPFAM" id="SSF46785">
    <property type="entry name" value="Winged helix' DNA-binding domain"/>
    <property type="match status" value="1"/>
</dbReference>
<dbReference type="Gene3D" id="1.10.10.10">
    <property type="entry name" value="Winged helix-like DNA-binding domain superfamily/Winged helix DNA-binding domain"/>
    <property type="match status" value="1"/>
</dbReference>
<dbReference type="PANTHER" id="PTHR43537:SF45">
    <property type="entry name" value="GNTR FAMILY REGULATORY PROTEIN"/>
    <property type="match status" value="1"/>
</dbReference>
<keyword evidence="1" id="KW-0805">Transcription regulation</keyword>
<dbReference type="InterPro" id="IPR011711">
    <property type="entry name" value="GntR_C"/>
</dbReference>
<dbReference type="CDD" id="cd07377">
    <property type="entry name" value="WHTH_GntR"/>
    <property type="match status" value="1"/>
</dbReference>
<comment type="caution">
    <text evidence="5">The sequence shown here is derived from an EMBL/GenBank/DDBJ whole genome shotgun (WGS) entry which is preliminary data.</text>
</comment>
<keyword evidence="6" id="KW-1185">Reference proteome</keyword>
<gene>
    <name evidence="5" type="ORF">GCM10009768_27490</name>
</gene>